<sequence>MKKQVSVRIEESLNNEIEKKAKELGISKSAFMSFSTQFFLRQLTHAESSSASKQFNMYELIKTNLENQYRND</sequence>
<dbReference type="Gene3D" id="1.10.1220.10">
    <property type="entry name" value="Met repressor-like"/>
    <property type="match status" value="1"/>
</dbReference>
<dbReference type="EMBL" id="FOSB01000008">
    <property type="protein sequence ID" value="SFK18088.1"/>
    <property type="molecule type" value="Genomic_DNA"/>
</dbReference>
<dbReference type="InterPro" id="IPR013321">
    <property type="entry name" value="Arc_rbn_hlx_hlx"/>
</dbReference>
<name>A0A1I3XEX4_HALDA</name>
<dbReference type="AlphaFoldDB" id="A0A1I3XEX4"/>
<protein>
    <recommendedName>
        <fullName evidence="3">Ribbon-helix-helix protein, copG family</fullName>
    </recommendedName>
</protein>
<reference evidence="2" key="1">
    <citation type="submission" date="2016-10" db="EMBL/GenBank/DDBJ databases">
        <authorList>
            <person name="Varghese N."/>
            <person name="Submissions S."/>
        </authorList>
    </citation>
    <scope>NUCLEOTIDE SEQUENCE [LARGE SCALE GENOMIC DNA]</scope>
    <source>
        <strain evidence="2">CGMCC 1.3704</strain>
    </source>
</reference>
<organism evidence="1 2">
    <name type="scientific">Halobacillus dabanensis</name>
    <dbReference type="NCBI Taxonomy" id="240302"/>
    <lineage>
        <taxon>Bacteria</taxon>
        <taxon>Bacillati</taxon>
        <taxon>Bacillota</taxon>
        <taxon>Bacilli</taxon>
        <taxon>Bacillales</taxon>
        <taxon>Bacillaceae</taxon>
        <taxon>Halobacillus</taxon>
    </lineage>
</organism>
<evidence type="ECO:0000313" key="1">
    <source>
        <dbReference type="EMBL" id="SFK18088.1"/>
    </source>
</evidence>
<proteinExistence type="predicted"/>
<dbReference type="RefSeq" id="WP_075037298.1">
    <property type="nucleotide sequence ID" value="NZ_FOSB01000008.1"/>
</dbReference>
<dbReference type="Proteomes" id="UP000183557">
    <property type="component" value="Unassembled WGS sequence"/>
</dbReference>
<evidence type="ECO:0008006" key="3">
    <source>
        <dbReference type="Google" id="ProtNLM"/>
    </source>
</evidence>
<dbReference type="InterPro" id="IPR010985">
    <property type="entry name" value="Ribbon_hlx_hlx"/>
</dbReference>
<dbReference type="GO" id="GO:0006355">
    <property type="term" value="P:regulation of DNA-templated transcription"/>
    <property type="evidence" value="ECO:0007669"/>
    <property type="project" value="InterPro"/>
</dbReference>
<dbReference type="OrthoDB" id="2692201at2"/>
<gene>
    <name evidence="1" type="ORF">SAMN04487936_108158</name>
</gene>
<dbReference type="SUPFAM" id="SSF47598">
    <property type="entry name" value="Ribbon-helix-helix"/>
    <property type="match status" value="1"/>
</dbReference>
<keyword evidence="2" id="KW-1185">Reference proteome</keyword>
<accession>A0A1I3XEX4</accession>
<evidence type="ECO:0000313" key="2">
    <source>
        <dbReference type="Proteomes" id="UP000183557"/>
    </source>
</evidence>